<protein>
    <recommendedName>
        <fullName evidence="2">PH domain-containing protein</fullName>
    </recommendedName>
</protein>
<dbReference type="AlphaFoldDB" id="W4FCT0"/>
<proteinExistence type="predicted"/>
<accession>W4FCT0</accession>
<dbReference type="OrthoDB" id="89971at2759"/>
<dbReference type="RefSeq" id="XP_009845834.1">
    <property type="nucleotide sequence ID" value="XM_009847532.1"/>
</dbReference>
<dbReference type="EMBL" id="KI913280">
    <property type="protein sequence ID" value="ETV64699.1"/>
    <property type="molecule type" value="Genomic_DNA"/>
</dbReference>
<reference evidence="1" key="1">
    <citation type="submission" date="2013-12" db="EMBL/GenBank/DDBJ databases">
        <title>The Genome Sequence of Aphanomyces astaci APO3.</title>
        <authorList>
            <consortium name="The Broad Institute Genomics Platform"/>
            <person name="Russ C."/>
            <person name="Tyler B."/>
            <person name="van West P."/>
            <person name="Dieguez-Uribeondo J."/>
            <person name="Young S.K."/>
            <person name="Zeng Q."/>
            <person name="Gargeya S."/>
            <person name="Fitzgerald M."/>
            <person name="Abouelleil A."/>
            <person name="Alvarado L."/>
            <person name="Chapman S.B."/>
            <person name="Gainer-Dewar J."/>
            <person name="Goldberg J."/>
            <person name="Griggs A."/>
            <person name="Gujja S."/>
            <person name="Hansen M."/>
            <person name="Howarth C."/>
            <person name="Imamovic A."/>
            <person name="Ireland A."/>
            <person name="Larimer J."/>
            <person name="McCowan C."/>
            <person name="Murphy C."/>
            <person name="Pearson M."/>
            <person name="Poon T.W."/>
            <person name="Priest M."/>
            <person name="Roberts A."/>
            <person name="Saif S."/>
            <person name="Shea T."/>
            <person name="Sykes S."/>
            <person name="Wortman J."/>
            <person name="Nusbaum C."/>
            <person name="Birren B."/>
        </authorList>
    </citation>
    <scope>NUCLEOTIDE SEQUENCE [LARGE SCALE GENOMIC DNA]</scope>
    <source>
        <strain evidence="1">APO3</strain>
    </source>
</reference>
<evidence type="ECO:0000313" key="1">
    <source>
        <dbReference type="EMBL" id="ETV64699.1"/>
    </source>
</evidence>
<dbReference type="VEuPathDB" id="FungiDB:H257_18472"/>
<dbReference type="GeneID" id="20820468"/>
<organism evidence="1">
    <name type="scientific">Aphanomyces astaci</name>
    <name type="common">Crayfish plague agent</name>
    <dbReference type="NCBI Taxonomy" id="112090"/>
    <lineage>
        <taxon>Eukaryota</taxon>
        <taxon>Sar</taxon>
        <taxon>Stramenopiles</taxon>
        <taxon>Oomycota</taxon>
        <taxon>Saprolegniomycetes</taxon>
        <taxon>Saprolegniales</taxon>
        <taxon>Verrucalvaceae</taxon>
        <taxon>Aphanomyces</taxon>
    </lineage>
</organism>
<dbReference type="SUPFAM" id="SSF50729">
    <property type="entry name" value="PH domain-like"/>
    <property type="match status" value="1"/>
</dbReference>
<evidence type="ECO:0008006" key="2">
    <source>
        <dbReference type="Google" id="ProtNLM"/>
    </source>
</evidence>
<gene>
    <name evidence="1" type="ORF">H257_18472</name>
</gene>
<sequence>MEGHLMLLGGSNESSHKADGCWLGNGQVFYVVVAEGYLQLYLRADRHELQEKVALTRKRVCVRRAQKSLFQVDISHRFGGTKVPSAAPRKLTFLASSVRSAEMWVQFLCRWNRVGFAAPVLVDQAPEHIETLHLLLKHAYMADEDKFVSHQPQRRW</sequence>
<name>W4FCT0_APHAT</name>